<dbReference type="PRINTS" id="PR01224">
    <property type="entry name" value="DELTATUBULIN"/>
</dbReference>
<keyword evidence="6 14" id="KW-0493">Microtubule</keyword>
<dbReference type="STRING" id="296587.C1EIU8"/>
<evidence type="ECO:0000256" key="8">
    <source>
        <dbReference type="ARBA" id="ARBA00022794"/>
    </source>
</evidence>
<keyword evidence="11" id="KW-0966">Cell projection</keyword>
<gene>
    <name evidence="16" type="ORF">MICPUN_64707</name>
</gene>
<accession>C1EIU8</accession>
<dbReference type="EMBL" id="CP001334">
    <property type="protein sequence ID" value="ACO67922.1"/>
    <property type="molecule type" value="Genomic_DNA"/>
</dbReference>
<dbReference type="InterPro" id="IPR000217">
    <property type="entry name" value="Tubulin"/>
</dbReference>
<evidence type="ECO:0000256" key="13">
    <source>
        <dbReference type="ARBA" id="ARBA00046149"/>
    </source>
</evidence>
<dbReference type="SMART" id="SM00864">
    <property type="entry name" value="Tubulin"/>
    <property type="match status" value="1"/>
</dbReference>
<dbReference type="OMA" id="ACHPEYK"/>
<dbReference type="Proteomes" id="UP000002009">
    <property type="component" value="Chromosome 16"/>
</dbReference>
<evidence type="ECO:0000256" key="4">
    <source>
        <dbReference type="ARBA" id="ARBA00009636"/>
    </source>
</evidence>
<dbReference type="InterPro" id="IPR036525">
    <property type="entry name" value="Tubulin/FtsZ_GTPase_sf"/>
</dbReference>
<evidence type="ECO:0000256" key="11">
    <source>
        <dbReference type="ARBA" id="ARBA00023273"/>
    </source>
</evidence>
<dbReference type="eggNOG" id="KOG1374">
    <property type="taxonomic scope" value="Eukaryota"/>
</dbReference>
<dbReference type="GO" id="GO:0005929">
    <property type="term" value="C:cilium"/>
    <property type="evidence" value="ECO:0007669"/>
    <property type="project" value="UniProtKB-SubCell"/>
</dbReference>
<evidence type="ECO:0000256" key="6">
    <source>
        <dbReference type="ARBA" id="ARBA00022701"/>
    </source>
</evidence>
<evidence type="ECO:0000256" key="12">
    <source>
        <dbReference type="ARBA" id="ARBA00030594"/>
    </source>
</evidence>
<dbReference type="RefSeq" id="XP_002506664.1">
    <property type="nucleotide sequence ID" value="XM_002506618.1"/>
</dbReference>
<comment type="subcellular location">
    <subcellularLocation>
        <location evidence="3">Cell projection</location>
        <location evidence="3">Cilium</location>
    </subcellularLocation>
    <subcellularLocation>
        <location evidence="1">Cytoplasm</location>
        <location evidence="1">Cytoskeleton</location>
        <location evidence="1">Microtubule organizing center</location>
        <location evidence="1">Centrosome</location>
        <location evidence="1">Centriole</location>
    </subcellularLocation>
    <subcellularLocation>
        <location evidence="2">Nucleus</location>
    </subcellularLocation>
</comment>
<dbReference type="PRINTS" id="PR01161">
    <property type="entry name" value="TUBULIN"/>
</dbReference>
<dbReference type="InterPro" id="IPR003008">
    <property type="entry name" value="Tubulin_FtsZ_GTPase"/>
</dbReference>
<dbReference type="Gene3D" id="3.40.50.1440">
    <property type="entry name" value="Tubulin/FtsZ, GTPase domain"/>
    <property type="match status" value="1"/>
</dbReference>
<dbReference type="PROSITE" id="PS00227">
    <property type="entry name" value="TUBULIN"/>
    <property type="match status" value="1"/>
</dbReference>
<keyword evidence="9 14" id="KW-0342">GTP-binding</keyword>
<keyword evidence="8" id="KW-0970">Cilium biogenesis/degradation</keyword>
<dbReference type="GO" id="GO:0005525">
    <property type="term" value="F:GTP binding"/>
    <property type="evidence" value="ECO:0007669"/>
    <property type="project" value="UniProtKB-UniRule"/>
</dbReference>
<dbReference type="GO" id="GO:0030030">
    <property type="term" value="P:cell projection organization"/>
    <property type="evidence" value="ECO:0007669"/>
    <property type="project" value="UniProtKB-KW"/>
</dbReference>
<evidence type="ECO:0000256" key="10">
    <source>
        <dbReference type="ARBA" id="ARBA00023242"/>
    </source>
</evidence>
<evidence type="ECO:0000259" key="15">
    <source>
        <dbReference type="SMART" id="SM00864"/>
    </source>
</evidence>
<dbReference type="InterPro" id="IPR008280">
    <property type="entry name" value="Tub_FtsZ_C"/>
</dbReference>
<dbReference type="GO" id="GO:0005634">
    <property type="term" value="C:nucleus"/>
    <property type="evidence" value="ECO:0007669"/>
    <property type="project" value="UniProtKB-SubCell"/>
</dbReference>
<dbReference type="SUPFAM" id="SSF52490">
    <property type="entry name" value="Tubulin nucleotide-binding domain-like"/>
    <property type="match status" value="1"/>
</dbReference>
<evidence type="ECO:0000313" key="17">
    <source>
        <dbReference type="Proteomes" id="UP000002009"/>
    </source>
</evidence>
<dbReference type="OrthoDB" id="10250004at2759"/>
<dbReference type="SUPFAM" id="SSF55307">
    <property type="entry name" value="Tubulin C-terminal domain-like"/>
    <property type="match status" value="1"/>
</dbReference>
<dbReference type="GO" id="GO:0005200">
    <property type="term" value="F:structural constituent of cytoskeleton"/>
    <property type="evidence" value="ECO:0007669"/>
    <property type="project" value="InterPro"/>
</dbReference>
<dbReference type="PANTHER" id="PTHR11588">
    <property type="entry name" value="TUBULIN"/>
    <property type="match status" value="1"/>
</dbReference>
<dbReference type="AlphaFoldDB" id="C1EIU8"/>
<dbReference type="GeneID" id="8249751"/>
<feature type="domain" description="Tubulin/FtsZ GTPase" evidence="15">
    <location>
        <begin position="59"/>
        <end position="254"/>
    </location>
</feature>
<sequence length="461" mass="49877">MPGSVVTVQLGQCGNQVGAELFDTLSAEIDAHPARDRAGIRRAFFREPHRDEHDADVSGASTSYMAPVARAVLIDMEPKVVQSSLRRARKTGRWRYDGDRTLAFQSGSGNNWARGYHTYGDAVRHDVLDLVAKEAEACDHMGGFVLMQSMAGGTGAGLGAYVADALRDEYPTSTLMNHCVWPYESGEVIVQAYNTLLTLSSLLDSSDGVAIVQNEELHQTCVKLLGVERPTFGDMNAVAASQLAGVLLPAARRDPAGGTPGGGGSGRGLANLHDLSMDLCCHSKTRLLSLRQTPTMPPKSVEFTTFQWPSLLKRTRQMLLTGTTLEEGLDWGLEPGAVTGRAVTGRVATKSIASMLFLRGRDADVADATPMADPRLYPTWSPSPLTVAWSPTRFNGYEMCATTLTNCQTSCPPIGRMLARAYQMRDAGAYLHQYEEHGVGVDGFEEAFGRVEDVLAAYRTL</sequence>
<dbReference type="FunFam" id="3.40.50.1440:FF:000021">
    <property type="entry name" value="Tubulin delta chain"/>
    <property type="match status" value="1"/>
</dbReference>
<protein>
    <recommendedName>
        <fullName evidence="5">Tubulin delta chain</fullName>
    </recommendedName>
    <alternativeName>
        <fullName evidence="12">Delta-tubulin</fullName>
    </alternativeName>
</protein>
<dbReference type="CDD" id="cd02189">
    <property type="entry name" value="delta_zeta_tubulin-like"/>
    <property type="match status" value="1"/>
</dbReference>
<comment type="function">
    <text evidence="13">Acts as a positive regulator of hedgehog signaling and regulates ciliary function.</text>
</comment>
<evidence type="ECO:0000256" key="3">
    <source>
        <dbReference type="ARBA" id="ARBA00004138"/>
    </source>
</evidence>
<keyword evidence="17" id="KW-1185">Reference proteome</keyword>
<dbReference type="GO" id="GO:0005814">
    <property type="term" value="C:centriole"/>
    <property type="evidence" value="ECO:0007669"/>
    <property type="project" value="UniProtKB-SubCell"/>
</dbReference>
<evidence type="ECO:0000313" key="16">
    <source>
        <dbReference type="EMBL" id="ACO67922.1"/>
    </source>
</evidence>
<comment type="similarity">
    <text evidence="4 14">Belongs to the tubulin family.</text>
</comment>
<evidence type="ECO:0000256" key="1">
    <source>
        <dbReference type="ARBA" id="ARBA00004114"/>
    </source>
</evidence>
<name>C1EIU8_MICCC</name>
<evidence type="ECO:0000256" key="2">
    <source>
        <dbReference type="ARBA" id="ARBA00004123"/>
    </source>
</evidence>
<evidence type="ECO:0000256" key="5">
    <source>
        <dbReference type="ARBA" id="ARBA00014184"/>
    </source>
</evidence>
<proteinExistence type="inferred from homology"/>
<dbReference type="InterPro" id="IPR017975">
    <property type="entry name" value="Tubulin_CS"/>
</dbReference>
<evidence type="ECO:0000256" key="14">
    <source>
        <dbReference type="RuleBase" id="RU000352"/>
    </source>
</evidence>
<dbReference type="Pfam" id="PF00091">
    <property type="entry name" value="Tubulin"/>
    <property type="match status" value="1"/>
</dbReference>
<reference evidence="16 17" key="1">
    <citation type="journal article" date="2009" name="Science">
        <title>Green evolution and dynamic adaptations revealed by genomes of the marine picoeukaryotes Micromonas.</title>
        <authorList>
            <person name="Worden A.Z."/>
            <person name="Lee J.H."/>
            <person name="Mock T."/>
            <person name="Rouze P."/>
            <person name="Simmons M.P."/>
            <person name="Aerts A.L."/>
            <person name="Allen A.E."/>
            <person name="Cuvelier M.L."/>
            <person name="Derelle E."/>
            <person name="Everett M.V."/>
            <person name="Foulon E."/>
            <person name="Grimwood J."/>
            <person name="Gundlach H."/>
            <person name="Henrissat B."/>
            <person name="Napoli C."/>
            <person name="McDonald S.M."/>
            <person name="Parker M.S."/>
            <person name="Rombauts S."/>
            <person name="Salamov A."/>
            <person name="Von Dassow P."/>
            <person name="Badger J.H."/>
            <person name="Coutinho P.M."/>
            <person name="Demir E."/>
            <person name="Dubchak I."/>
            <person name="Gentemann C."/>
            <person name="Eikrem W."/>
            <person name="Gready J.E."/>
            <person name="John U."/>
            <person name="Lanier W."/>
            <person name="Lindquist E.A."/>
            <person name="Lucas S."/>
            <person name="Mayer K.F."/>
            <person name="Moreau H."/>
            <person name="Not F."/>
            <person name="Otillar R."/>
            <person name="Panaud O."/>
            <person name="Pangilinan J."/>
            <person name="Paulsen I."/>
            <person name="Piegu B."/>
            <person name="Poliakov A."/>
            <person name="Robbens S."/>
            <person name="Schmutz J."/>
            <person name="Toulza E."/>
            <person name="Wyss T."/>
            <person name="Zelensky A."/>
            <person name="Zhou K."/>
            <person name="Armbrust E.V."/>
            <person name="Bhattacharya D."/>
            <person name="Goodenough U.W."/>
            <person name="Van de Peer Y."/>
            <person name="Grigoriev I.V."/>
        </authorList>
    </citation>
    <scope>NUCLEOTIDE SEQUENCE [LARGE SCALE GENOMIC DNA]</scope>
    <source>
        <strain evidence="17">RCC299 / NOUM17</strain>
    </source>
</reference>
<evidence type="ECO:0000256" key="7">
    <source>
        <dbReference type="ARBA" id="ARBA00022741"/>
    </source>
</evidence>
<organism evidence="16 17">
    <name type="scientific">Micromonas commoda (strain RCC299 / NOUM17 / CCMP2709)</name>
    <name type="common">Picoplanktonic green alga</name>
    <dbReference type="NCBI Taxonomy" id="296587"/>
    <lineage>
        <taxon>Eukaryota</taxon>
        <taxon>Viridiplantae</taxon>
        <taxon>Chlorophyta</taxon>
        <taxon>Mamiellophyceae</taxon>
        <taxon>Mamiellales</taxon>
        <taxon>Mamiellaceae</taxon>
        <taxon>Micromonas</taxon>
    </lineage>
</organism>
<dbReference type="GO" id="GO:0005874">
    <property type="term" value="C:microtubule"/>
    <property type="evidence" value="ECO:0007669"/>
    <property type="project" value="UniProtKB-KW"/>
</dbReference>
<dbReference type="GO" id="GO:0007017">
    <property type="term" value="P:microtubule-based process"/>
    <property type="evidence" value="ECO:0007669"/>
    <property type="project" value="InterPro"/>
</dbReference>
<keyword evidence="7 14" id="KW-0547">Nucleotide-binding</keyword>
<dbReference type="KEGG" id="mis:MICPUN_64707"/>
<dbReference type="InParanoid" id="C1EIU8"/>
<dbReference type="InterPro" id="IPR002967">
    <property type="entry name" value="Delta_tubulin"/>
</dbReference>
<keyword evidence="10" id="KW-0539">Nucleus</keyword>
<evidence type="ECO:0000256" key="9">
    <source>
        <dbReference type="ARBA" id="ARBA00023134"/>
    </source>
</evidence>